<dbReference type="PANTHER" id="PTHR38440">
    <property type="entry name" value="UPF0398 PROTEIN YPSA"/>
    <property type="match status" value="1"/>
</dbReference>
<comment type="caution">
    <text evidence="2">The sequence shown here is derived from an EMBL/GenBank/DDBJ whole genome shotgun (WGS) entry which is preliminary data.</text>
</comment>
<reference evidence="2 3" key="1">
    <citation type="submission" date="2021-06" db="EMBL/GenBank/DDBJ databases">
        <authorList>
            <person name="Sun Q."/>
            <person name="Li D."/>
        </authorList>
    </citation>
    <scope>NUCLEOTIDE SEQUENCE [LARGE SCALE GENOMIC DNA]</scope>
    <source>
        <strain evidence="2 3">MSJ-2</strain>
    </source>
</reference>
<name>A0ABS6FBY8_9FIRM</name>
<keyword evidence="1" id="KW-0812">Transmembrane</keyword>
<dbReference type="RefSeq" id="WP_216632480.1">
    <property type="nucleotide sequence ID" value="NZ_JAHLQN010000001.1"/>
</dbReference>
<evidence type="ECO:0000313" key="3">
    <source>
        <dbReference type="Proteomes" id="UP000787672"/>
    </source>
</evidence>
<accession>A0ABS6FBY8</accession>
<dbReference type="InterPro" id="IPR010697">
    <property type="entry name" value="YspA"/>
</dbReference>
<evidence type="ECO:0000313" key="2">
    <source>
        <dbReference type="EMBL" id="MBU5627082.1"/>
    </source>
</evidence>
<proteinExistence type="predicted"/>
<evidence type="ECO:0000256" key="1">
    <source>
        <dbReference type="SAM" id="Phobius"/>
    </source>
</evidence>
<protein>
    <submittedName>
        <fullName evidence="2">DUF1273 domain-containing protein</fullName>
    </submittedName>
</protein>
<dbReference type="PANTHER" id="PTHR38440:SF1">
    <property type="entry name" value="UPF0398 PROTEIN SPR0331"/>
    <property type="match status" value="1"/>
</dbReference>
<sequence length="163" mass="18185">MNCQTKTCCFTGHREIPQSLRPALALELEQTLRRLIAQGVVYYGAGGALGFDTLAAQTVLLLRREFSQIRLILVLPCPEQTRGWRSEDVAEYQRILSDADKAVYVSDHYDQGCMHRRNRHLVDHSGTCVAYCTKSTGGTAYTVRYARSKGLPVFYLGGTAPLL</sequence>
<dbReference type="Pfam" id="PF06908">
    <property type="entry name" value="YpsA"/>
    <property type="match status" value="1"/>
</dbReference>
<keyword evidence="1" id="KW-0472">Membrane</keyword>
<feature type="transmembrane region" description="Helical" evidence="1">
    <location>
        <begin position="40"/>
        <end position="62"/>
    </location>
</feature>
<keyword evidence="3" id="KW-1185">Reference proteome</keyword>
<keyword evidence="1" id="KW-1133">Transmembrane helix</keyword>
<dbReference type="Proteomes" id="UP000787672">
    <property type="component" value="Unassembled WGS sequence"/>
</dbReference>
<dbReference type="EMBL" id="JAHLQN010000001">
    <property type="protein sequence ID" value="MBU5627082.1"/>
    <property type="molecule type" value="Genomic_DNA"/>
</dbReference>
<organism evidence="2 3">
    <name type="scientific">Dysosmobacter acutus</name>
    <dbReference type="NCBI Taxonomy" id="2841504"/>
    <lineage>
        <taxon>Bacteria</taxon>
        <taxon>Bacillati</taxon>
        <taxon>Bacillota</taxon>
        <taxon>Clostridia</taxon>
        <taxon>Eubacteriales</taxon>
        <taxon>Oscillospiraceae</taxon>
        <taxon>Dysosmobacter</taxon>
    </lineage>
</organism>
<gene>
    <name evidence="2" type="ORF">KQI82_09205</name>
</gene>